<name>A0AAP3UYV4_9PROT</name>
<comment type="caution">
    <text evidence="2">The sequence shown here is derived from an EMBL/GenBank/DDBJ whole genome shotgun (WGS) entry which is preliminary data.</text>
</comment>
<protein>
    <submittedName>
        <fullName evidence="2">WG repeat-containing protein</fullName>
    </submittedName>
</protein>
<dbReference type="RefSeq" id="WP_327787726.1">
    <property type="nucleotide sequence ID" value="NZ_JARGEQ010000016.1"/>
</dbReference>
<accession>A0AAP3UYV4</accession>
<evidence type="ECO:0000256" key="1">
    <source>
        <dbReference type="SAM" id="SignalP"/>
    </source>
</evidence>
<proteinExistence type="predicted"/>
<dbReference type="InterPro" id="IPR010916">
    <property type="entry name" value="TonB_box_CS"/>
</dbReference>
<gene>
    <name evidence="2" type="ORF">PZ740_02805</name>
</gene>
<dbReference type="AlphaFoldDB" id="A0AAP3UYV4"/>
<dbReference type="PROSITE" id="PS00430">
    <property type="entry name" value="TONB_DEPENDENT_REC_1"/>
    <property type="match status" value="1"/>
</dbReference>
<sequence>MARLTSAIASGLLVALAAAPAAAAPFAEGRETISVEGELAGRASRLQGRISFRADLAWRFDTLLGEPVSRCEARISDVKLAVALPEGGYRTTTPEEAALVRVYDGMMLGRIGNLFLDRHYWLRCDLGLLGRAGGAAPFNVPSSPEWEDLFCRSGKPFAAAVWDEEERAWCTPGLLGGIFGGGGSLAPAGEAKRVAKAELELAGIPKRLAKSGFELAGIEVLGWKVDTHQLELKLEKERLGRELVAARLAVFERQLRATAAWLPVNVAAETVLAGVRNGLASGMSVGERLDHLDRAIGRLRAGGYARSLAGQERRAFEQALDAAALEAVREEDLVLRRIRESRGEAERTAEAGRLVFERWMEEAEERAALALRGSPELLEPYRAENGLWGYRDPQGGTVIEPRFKAAQQFSGAYAVAAGGKGSFGLIDLAGNWVAGPSWPAIPAQKGPLFAAHTGSGRVSGNSANARYRRATYAVLEVVAGGTRRVVPEEWHTVSFASDGIEVTRTLRIDPHPTRRCTDREHLRSAVYARDGRPVRGPAEVTREESFFCLQSTRG</sequence>
<feature type="signal peptide" evidence="1">
    <location>
        <begin position="1"/>
        <end position="23"/>
    </location>
</feature>
<feature type="chain" id="PRO_5043039031" evidence="1">
    <location>
        <begin position="24"/>
        <end position="554"/>
    </location>
</feature>
<evidence type="ECO:0000313" key="3">
    <source>
        <dbReference type="Proteomes" id="UP001301140"/>
    </source>
</evidence>
<evidence type="ECO:0000313" key="2">
    <source>
        <dbReference type="EMBL" id="MDF1585311.1"/>
    </source>
</evidence>
<organism evidence="2 3">
    <name type="scientific">Marinimicrococcus flavescens</name>
    <dbReference type="NCBI Taxonomy" id="3031815"/>
    <lineage>
        <taxon>Bacteria</taxon>
        <taxon>Pseudomonadati</taxon>
        <taxon>Pseudomonadota</taxon>
        <taxon>Alphaproteobacteria</taxon>
        <taxon>Geminicoccales</taxon>
        <taxon>Geminicoccaceae</taxon>
        <taxon>Marinimicrococcus</taxon>
    </lineage>
</organism>
<dbReference type="EMBL" id="JARGEQ010000016">
    <property type="protein sequence ID" value="MDF1585311.1"/>
    <property type="molecule type" value="Genomic_DNA"/>
</dbReference>
<keyword evidence="3" id="KW-1185">Reference proteome</keyword>
<keyword evidence="1" id="KW-0732">Signal</keyword>
<dbReference type="Proteomes" id="UP001301140">
    <property type="component" value="Unassembled WGS sequence"/>
</dbReference>
<reference evidence="2 3" key="1">
    <citation type="submission" date="2023-03" db="EMBL/GenBank/DDBJ databases">
        <title>YIM 152171 draft genome.</title>
        <authorList>
            <person name="Yang Z."/>
        </authorList>
    </citation>
    <scope>NUCLEOTIDE SEQUENCE [LARGE SCALE GENOMIC DNA]</scope>
    <source>
        <strain evidence="2 3">YIM 152171</strain>
    </source>
</reference>